<evidence type="ECO:0000313" key="4">
    <source>
        <dbReference type="EMBL" id="MBB3891041.1"/>
    </source>
</evidence>
<dbReference type="PANTHER" id="PTHR30203:SF25">
    <property type="entry name" value="OUTER MEMBRANE PROTEIN-RELATED"/>
    <property type="match status" value="1"/>
</dbReference>
<evidence type="ECO:0000313" key="5">
    <source>
        <dbReference type="Proteomes" id="UP000530564"/>
    </source>
</evidence>
<evidence type="ECO:0000256" key="1">
    <source>
        <dbReference type="ARBA" id="ARBA00007613"/>
    </source>
</evidence>
<sequence>MRLVTPAVGTAAGLALMLSACASTRDVDTRLPAAYEAPSSPAIAAAPSLETWWTGFNDPQLTALITEALANSPDARSAAAKLREARATRSGALTSFLPQGNPRGSITETDSKLVDGTAINIPGFSSTGDSRTETANFDVSWEIDLFGRIFAASRAANAEMAAARLDYEAARASLAAAVADSYFAARGVAIQLEDTRATERIQAELYRIVDIRAQRGISSTADADRVAGDLAQARSQVAGLEAELQAARRNLLILTGRGIEPIAALPIDAEVGVAPAVPDVVPGELLARRPDVRRAEAMLASALGRLDYAKLAFFPTFKLAPGIGLQKNDQPGYSATTQSWSIGANVVVPVLDIPRLLSEMKAQDARSEQAAIGYEKAVQTAFGEAENALVQLESDRRRVDLLQDGEARARRAYEASRKGYVAGFVDLQTTLDNERAWRTVRTLKTAAQVQALRRGVQTYKALGGGWPLENAPTNKEAR</sequence>
<dbReference type="Gene3D" id="1.20.1600.10">
    <property type="entry name" value="Outer membrane efflux proteins (OEP)"/>
    <property type="match status" value="1"/>
</dbReference>
<proteinExistence type="inferred from homology"/>
<feature type="chain" id="PRO_5033092916" evidence="2">
    <location>
        <begin position="23"/>
        <end position="478"/>
    </location>
</feature>
<evidence type="ECO:0000256" key="2">
    <source>
        <dbReference type="RuleBase" id="RU362097"/>
    </source>
</evidence>
<comment type="subcellular location">
    <subcellularLocation>
        <location evidence="2">Cell membrane</location>
        <topology evidence="2">Lipid-anchor</topology>
    </subcellularLocation>
</comment>
<dbReference type="GO" id="GO:0015562">
    <property type="term" value="F:efflux transmembrane transporter activity"/>
    <property type="evidence" value="ECO:0007669"/>
    <property type="project" value="InterPro"/>
</dbReference>
<comment type="similarity">
    <text evidence="1 2">Belongs to the outer membrane factor (OMF) (TC 1.B.17) family.</text>
</comment>
<dbReference type="GO" id="GO:0005886">
    <property type="term" value="C:plasma membrane"/>
    <property type="evidence" value="ECO:0007669"/>
    <property type="project" value="UniProtKB-SubCell"/>
</dbReference>
<dbReference type="RefSeq" id="WP_246370591.1">
    <property type="nucleotide sequence ID" value="NZ_JACIDK010000002.1"/>
</dbReference>
<dbReference type="PROSITE" id="PS51257">
    <property type="entry name" value="PROKAR_LIPOPROTEIN"/>
    <property type="match status" value="1"/>
</dbReference>
<organism evidence="4 5">
    <name type="scientific">Phenylobacterium haematophilum</name>
    <dbReference type="NCBI Taxonomy" id="98513"/>
    <lineage>
        <taxon>Bacteria</taxon>
        <taxon>Pseudomonadati</taxon>
        <taxon>Pseudomonadota</taxon>
        <taxon>Alphaproteobacteria</taxon>
        <taxon>Caulobacterales</taxon>
        <taxon>Caulobacteraceae</taxon>
        <taxon>Phenylobacterium</taxon>
    </lineage>
</organism>
<accession>A0A840A0D6</accession>
<gene>
    <name evidence="4" type="ORF">GGQ61_001758</name>
</gene>
<dbReference type="Proteomes" id="UP000530564">
    <property type="component" value="Unassembled WGS sequence"/>
</dbReference>
<keyword evidence="5" id="KW-1185">Reference proteome</keyword>
<dbReference type="PANTHER" id="PTHR30203">
    <property type="entry name" value="OUTER MEMBRANE CATION EFFLUX PROTEIN"/>
    <property type="match status" value="1"/>
</dbReference>
<keyword evidence="2 4" id="KW-0449">Lipoprotein</keyword>
<dbReference type="EMBL" id="JACIDK010000002">
    <property type="protein sequence ID" value="MBB3891041.1"/>
    <property type="molecule type" value="Genomic_DNA"/>
</dbReference>
<dbReference type="NCBIfam" id="TIGR01845">
    <property type="entry name" value="outer_NodT"/>
    <property type="match status" value="1"/>
</dbReference>
<name>A0A840A0D6_9CAUL</name>
<dbReference type="InterPro" id="IPR010131">
    <property type="entry name" value="MdtP/NodT-like"/>
</dbReference>
<dbReference type="Gene3D" id="2.20.200.10">
    <property type="entry name" value="Outer membrane efflux proteins (OEP)"/>
    <property type="match status" value="1"/>
</dbReference>
<keyword evidence="2" id="KW-0812">Transmembrane</keyword>
<keyword evidence="3" id="KW-0175">Coiled coil</keyword>
<dbReference type="InterPro" id="IPR003423">
    <property type="entry name" value="OMP_efflux"/>
</dbReference>
<feature type="coiled-coil region" evidence="3">
    <location>
        <begin position="223"/>
        <end position="257"/>
    </location>
</feature>
<reference evidence="4 5" key="1">
    <citation type="submission" date="2020-08" db="EMBL/GenBank/DDBJ databases">
        <title>Genomic Encyclopedia of Type Strains, Phase IV (KMG-IV): sequencing the most valuable type-strain genomes for metagenomic binning, comparative biology and taxonomic classification.</title>
        <authorList>
            <person name="Goeker M."/>
        </authorList>
    </citation>
    <scope>NUCLEOTIDE SEQUENCE [LARGE SCALE GENOMIC DNA]</scope>
    <source>
        <strain evidence="4 5">DSM 21793</strain>
    </source>
</reference>
<keyword evidence="2" id="KW-0732">Signal</keyword>
<dbReference type="Pfam" id="PF02321">
    <property type="entry name" value="OEP"/>
    <property type="match status" value="2"/>
</dbReference>
<protein>
    <submittedName>
        <fullName evidence="4">NodT family efflux transporter outer membrane factor (OMF) lipoprotein</fullName>
    </submittedName>
</protein>
<keyword evidence="2" id="KW-0564">Palmitate</keyword>
<keyword evidence="2" id="KW-1134">Transmembrane beta strand</keyword>
<keyword evidence="2" id="KW-0472">Membrane</keyword>
<comment type="caution">
    <text evidence="4">The sequence shown here is derived from an EMBL/GenBank/DDBJ whole genome shotgun (WGS) entry which is preliminary data.</text>
</comment>
<feature type="signal peptide" evidence="2">
    <location>
        <begin position="1"/>
        <end position="22"/>
    </location>
</feature>
<dbReference type="AlphaFoldDB" id="A0A840A0D6"/>
<dbReference type="SUPFAM" id="SSF56954">
    <property type="entry name" value="Outer membrane efflux proteins (OEP)"/>
    <property type="match status" value="1"/>
</dbReference>
<evidence type="ECO:0000256" key="3">
    <source>
        <dbReference type="SAM" id="Coils"/>
    </source>
</evidence>